<organism evidence="1 2">
    <name type="scientific">Cronobacter phage CR9</name>
    <dbReference type="NCBI Taxonomy" id="1162290"/>
    <lineage>
        <taxon>Viruses</taxon>
        <taxon>Duplodnaviria</taxon>
        <taxon>Heunggongvirae</taxon>
        <taxon>Uroviricota</taxon>
        <taxon>Caudoviricetes</taxon>
        <taxon>Vequintavirinae</taxon>
        <taxon>Certrevirus</taxon>
        <taxon>Certrevirus CR9</taxon>
    </lineage>
</organism>
<dbReference type="EMBL" id="JQ691611">
    <property type="protein sequence ID" value="AFH21160.1"/>
    <property type="molecule type" value="Genomic_DNA"/>
</dbReference>
<sequence>MRKFQYVVTIDLDDDYLSTPAVVKELKNVPGVDQSNPVYSLAEDKFPEAITETLMRGMGEAGATKVSVAFDGEVK</sequence>
<dbReference type="RefSeq" id="YP_009015238.1">
    <property type="nucleotide sequence ID" value="NC_023717.1"/>
</dbReference>
<reference evidence="1 2" key="1">
    <citation type="submission" date="2012-02" db="EMBL/GenBank/DDBJ databases">
        <title>Complete Genome Sequence of Cronobacter sakazakii Bacteriophage CR9.</title>
        <authorList>
            <person name="Shin H."/>
            <person name="Lee J.-H."/>
            <person name="Kim Y."/>
            <person name="Ryu S."/>
        </authorList>
    </citation>
    <scope>NUCLEOTIDE SEQUENCE [LARGE SCALE GENOMIC DNA]</scope>
</reference>
<dbReference type="Proteomes" id="UP000011829">
    <property type="component" value="Segment"/>
</dbReference>
<dbReference type="OrthoDB" id="35896at10239"/>
<dbReference type="KEGG" id="vg:18563118"/>
<accession>M1F3S1</accession>
<name>M1F3S1_9CAUD</name>
<dbReference type="GeneID" id="18563118"/>
<keyword evidence="2" id="KW-1185">Reference proteome</keyword>
<protein>
    <submittedName>
        <fullName evidence="1">Uncharacterized protein</fullName>
    </submittedName>
</protein>
<proteinExistence type="predicted"/>
<gene>
    <name evidence="1" type="ORF">CR9_276</name>
</gene>
<evidence type="ECO:0000313" key="1">
    <source>
        <dbReference type="EMBL" id="AFH21160.1"/>
    </source>
</evidence>
<evidence type="ECO:0000313" key="2">
    <source>
        <dbReference type="Proteomes" id="UP000011829"/>
    </source>
</evidence>